<organism evidence="1 2">
    <name type="scientific">Methanocella arvoryzae (strain DSM 22066 / NBRC 105507 / MRE50)</name>
    <dbReference type="NCBI Taxonomy" id="351160"/>
    <lineage>
        <taxon>Archaea</taxon>
        <taxon>Methanobacteriati</taxon>
        <taxon>Methanobacteriota</taxon>
        <taxon>Stenosarchaea group</taxon>
        <taxon>Methanomicrobia</taxon>
        <taxon>Methanocellales</taxon>
        <taxon>Methanocellaceae</taxon>
        <taxon>Methanocella</taxon>
    </lineage>
</organism>
<keyword evidence="2" id="KW-1185">Reference proteome</keyword>
<dbReference type="AlphaFoldDB" id="Q0W6L3"/>
<proteinExistence type="predicted"/>
<dbReference type="KEGG" id="rci:RCIX573"/>
<dbReference type="Proteomes" id="UP000000663">
    <property type="component" value="Chromosome"/>
</dbReference>
<name>Q0W6L3_METAR</name>
<evidence type="ECO:0000313" key="2">
    <source>
        <dbReference type="Proteomes" id="UP000000663"/>
    </source>
</evidence>
<reference evidence="1 2" key="1">
    <citation type="journal article" date="2006" name="Science">
        <title>Genome of rice cluster I archaea -- the key methane producers in the rice rhizosphere.</title>
        <authorList>
            <person name="Erkel C."/>
            <person name="Kube M."/>
            <person name="Reinhardt R."/>
            <person name="Liesack W."/>
        </authorList>
    </citation>
    <scope>NUCLEOTIDE SEQUENCE [LARGE SCALE GENOMIC DNA]</scope>
    <source>
        <strain evidence="2">DSM 22066 / NBRC 105507 / MRE50</strain>
    </source>
</reference>
<accession>Q0W6L3</accession>
<dbReference type="eggNOG" id="arCOG03571">
    <property type="taxonomic scope" value="Archaea"/>
</dbReference>
<dbReference type="InterPro" id="IPR024227">
    <property type="entry name" value="DUF3795"/>
</dbReference>
<protein>
    <recommendedName>
        <fullName evidence="3">DUF3795 domain-containing protein</fullName>
    </recommendedName>
</protein>
<sequence>MNSKSRYPPEALEFKYPATGICGLSCRLCPRYHSTAESRCGGCKSESRTAAGCPFITCARKKGVEACVDCKEGEHCERWKKHRESGKERDSFVCYARLEDNIAYQQKHGLEAFEQAQEKRCELLRQLIAGYDDGRSRSFLCIAATLLDDAAIQAALAAGSEIPADLKAGEKARRMRAILERLAGEKGLTLKLRK</sequence>
<dbReference type="EMBL" id="AM114193">
    <property type="protein sequence ID" value="CAJ35980.1"/>
    <property type="molecule type" value="Genomic_DNA"/>
</dbReference>
<gene>
    <name evidence="1" type="ORF">RCIX573</name>
</gene>
<dbReference type="RefSeq" id="WP_012036525.1">
    <property type="nucleotide sequence ID" value="NC_009464.1"/>
</dbReference>
<evidence type="ECO:0000313" key="1">
    <source>
        <dbReference type="EMBL" id="CAJ35980.1"/>
    </source>
</evidence>
<dbReference type="Pfam" id="PF12675">
    <property type="entry name" value="DUF3795"/>
    <property type="match status" value="1"/>
</dbReference>
<dbReference type="GeneID" id="5143149"/>
<evidence type="ECO:0008006" key="3">
    <source>
        <dbReference type="Google" id="ProtNLM"/>
    </source>
</evidence>
<dbReference type="STRING" id="351160.RCIX573"/>